<keyword evidence="8 12" id="KW-0906">Nuclear pore complex</keyword>
<evidence type="ECO:0000313" key="15">
    <source>
        <dbReference type="Proteomes" id="UP000078200"/>
    </source>
</evidence>
<evidence type="ECO:0000256" key="7">
    <source>
        <dbReference type="ARBA" id="ARBA00023010"/>
    </source>
</evidence>
<dbReference type="GO" id="GO:0005543">
    <property type="term" value="F:phospholipid binding"/>
    <property type="evidence" value="ECO:0007669"/>
    <property type="project" value="TreeGrafter"/>
</dbReference>
<dbReference type="Pfam" id="PF05172">
    <property type="entry name" value="RRM_Nup35"/>
    <property type="match status" value="1"/>
</dbReference>
<keyword evidence="4 12" id="KW-0813">Transport</keyword>
<evidence type="ECO:0000256" key="8">
    <source>
        <dbReference type="ARBA" id="ARBA00023132"/>
    </source>
</evidence>
<evidence type="ECO:0000256" key="6">
    <source>
        <dbReference type="ARBA" id="ARBA00022927"/>
    </source>
</evidence>
<evidence type="ECO:0000256" key="4">
    <source>
        <dbReference type="ARBA" id="ARBA00022448"/>
    </source>
</evidence>
<proteinExistence type="inferred from homology"/>
<keyword evidence="15" id="KW-1185">Reference proteome</keyword>
<dbReference type="InterPro" id="IPR035979">
    <property type="entry name" value="RBD_domain_sf"/>
</dbReference>
<feature type="domain" description="RRM Nup35-type" evidence="13">
    <location>
        <begin position="190"/>
        <end position="271"/>
    </location>
</feature>
<dbReference type="Gene3D" id="3.30.70.330">
    <property type="match status" value="1"/>
</dbReference>
<dbReference type="VEuPathDB" id="VectorBase:GAUT046099"/>
<evidence type="ECO:0000256" key="2">
    <source>
        <dbReference type="ARBA" id="ARBA00009454"/>
    </source>
</evidence>
<keyword evidence="5 12" id="KW-0509">mRNA transport</keyword>
<protein>
    <recommendedName>
        <fullName evidence="3">Nucleoporin NUP35</fullName>
    </recommendedName>
    <alternativeName>
        <fullName evidence="11">35 kDa nucleoporin</fullName>
    </alternativeName>
    <alternativeName>
        <fullName evidence="10">Nucleoporin NUP53</fullName>
    </alternativeName>
</protein>
<evidence type="ECO:0000256" key="3">
    <source>
        <dbReference type="ARBA" id="ARBA00016439"/>
    </source>
</evidence>
<dbReference type="PANTHER" id="PTHR21527">
    <property type="entry name" value="NUCLEOPORIN NUP35"/>
    <property type="match status" value="1"/>
</dbReference>
<dbReference type="STRING" id="7395.A0A1A9VSL4"/>
<evidence type="ECO:0000256" key="10">
    <source>
        <dbReference type="ARBA" id="ARBA00029997"/>
    </source>
</evidence>
<dbReference type="GO" id="GO:0003676">
    <property type="term" value="F:nucleic acid binding"/>
    <property type="evidence" value="ECO:0007669"/>
    <property type="project" value="InterPro"/>
</dbReference>
<evidence type="ECO:0000313" key="14">
    <source>
        <dbReference type="EnsemblMetazoa" id="GAUT046099-PA"/>
    </source>
</evidence>
<dbReference type="AlphaFoldDB" id="A0A1A9VSL4"/>
<dbReference type="CDD" id="cd12441">
    <property type="entry name" value="RRM_Nup53_like"/>
    <property type="match status" value="1"/>
</dbReference>
<evidence type="ECO:0000256" key="11">
    <source>
        <dbReference type="ARBA" id="ARBA00030250"/>
    </source>
</evidence>
<dbReference type="EnsemblMetazoa" id="GAUT046099-RA">
    <property type="protein sequence ID" value="GAUT046099-PA"/>
    <property type="gene ID" value="GAUT046099"/>
</dbReference>
<dbReference type="Proteomes" id="UP000078200">
    <property type="component" value="Unassembled WGS sequence"/>
</dbReference>
<dbReference type="GO" id="GO:0017056">
    <property type="term" value="F:structural constituent of nuclear pore"/>
    <property type="evidence" value="ECO:0007669"/>
    <property type="project" value="TreeGrafter"/>
</dbReference>
<comment type="subcellular location">
    <subcellularLocation>
        <location evidence="1">Nucleus</location>
        <location evidence="1">Nuclear pore complex</location>
    </subcellularLocation>
</comment>
<sequence length="457" mass="50202">MEPLHLGSPGSPDTNLYLPSFLMDELQTPTTPRNNPLSRNKAVGRNLSFGFTNSTGGVASATQNYSSTRPALGQKTLFGGHRQTPTWGQNASKYIGTPAQNLNTSTSSGPPVQGLFDSLRNETNQVQTPLRTQRSNTPPFDRTYVGQGNIKSALNQGMQQEQVVNLTGPMHDSLLSNNPSQALQCEAQMPYKGFWVTVYGFPSTAISTILQHFSQCGTIMDKVMPSHNGNWIHLKYSSRLECDKALNYNGKILANNIMIAVTQCKDNDLLDKENFSDNAMDSAKARPLSQLSYNDTRRYTSGPNYICGIQRNAGLLNKFLDLFFAQAKLCFDGESELFSLGHQEYLITLQIKWYGIATLVDGIFSSISKDCLSKESNFGMKGMKGMKGIYYQVSLANMSIAICVPSGISTPLLRRKSPDARRNTIGTGAKRRIASLITISVYCIRSNCSIVTSSSIN</sequence>
<keyword evidence="9 12" id="KW-0539">Nucleus</keyword>
<dbReference type="PANTHER" id="PTHR21527:SF6">
    <property type="entry name" value="NUCLEOPORIN NUP35"/>
    <property type="match status" value="1"/>
</dbReference>
<dbReference type="GO" id="GO:0051028">
    <property type="term" value="P:mRNA transport"/>
    <property type="evidence" value="ECO:0007669"/>
    <property type="project" value="UniProtKB-UniRule"/>
</dbReference>
<keyword evidence="6" id="KW-0653">Protein transport</keyword>
<dbReference type="InterPro" id="IPR012677">
    <property type="entry name" value="Nucleotide-bd_a/b_plait_sf"/>
</dbReference>
<comment type="similarity">
    <text evidence="2">Belongs to the Nup35 family.</text>
</comment>
<reference evidence="14" key="1">
    <citation type="submission" date="2020-05" db="UniProtKB">
        <authorList>
            <consortium name="EnsemblMetazoa"/>
        </authorList>
    </citation>
    <scope>IDENTIFICATION</scope>
    <source>
        <strain evidence="14">TTRI</strain>
    </source>
</reference>
<evidence type="ECO:0000256" key="5">
    <source>
        <dbReference type="ARBA" id="ARBA00022816"/>
    </source>
</evidence>
<dbReference type="PROSITE" id="PS51472">
    <property type="entry name" value="RRM_NUP35"/>
    <property type="match status" value="1"/>
</dbReference>
<dbReference type="GO" id="GO:0006999">
    <property type="term" value="P:nuclear pore organization"/>
    <property type="evidence" value="ECO:0007669"/>
    <property type="project" value="TreeGrafter"/>
</dbReference>
<dbReference type="InterPro" id="IPR007846">
    <property type="entry name" value="RRM_NUP35_dom"/>
</dbReference>
<evidence type="ECO:0000256" key="12">
    <source>
        <dbReference type="PROSITE-ProRule" id="PRU00804"/>
    </source>
</evidence>
<evidence type="ECO:0000256" key="9">
    <source>
        <dbReference type="ARBA" id="ARBA00023242"/>
    </source>
</evidence>
<accession>A0A1A9VSL4</accession>
<name>A0A1A9VSL4_GLOAU</name>
<evidence type="ECO:0000259" key="13">
    <source>
        <dbReference type="PROSITE" id="PS51472"/>
    </source>
</evidence>
<dbReference type="SUPFAM" id="SSF54928">
    <property type="entry name" value="RNA-binding domain, RBD"/>
    <property type="match status" value="1"/>
</dbReference>
<organism evidence="14 15">
    <name type="scientific">Glossina austeni</name>
    <name type="common">Savannah tsetse fly</name>
    <dbReference type="NCBI Taxonomy" id="7395"/>
    <lineage>
        <taxon>Eukaryota</taxon>
        <taxon>Metazoa</taxon>
        <taxon>Ecdysozoa</taxon>
        <taxon>Arthropoda</taxon>
        <taxon>Hexapoda</taxon>
        <taxon>Insecta</taxon>
        <taxon>Pterygota</taxon>
        <taxon>Neoptera</taxon>
        <taxon>Endopterygota</taxon>
        <taxon>Diptera</taxon>
        <taxon>Brachycera</taxon>
        <taxon>Muscomorpha</taxon>
        <taxon>Hippoboscoidea</taxon>
        <taxon>Glossinidae</taxon>
        <taxon>Glossina</taxon>
    </lineage>
</organism>
<dbReference type="GO" id="GO:0044615">
    <property type="term" value="C:nuclear pore nuclear basket"/>
    <property type="evidence" value="ECO:0007669"/>
    <property type="project" value="TreeGrafter"/>
</dbReference>
<evidence type="ECO:0000256" key="1">
    <source>
        <dbReference type="ARBA" id="ARBA00004567"/>
    </source>
</evidence>
<dbReference type="GO" id="GO:0044613">
    <property type="term" value="C:nuclear pore central transport channel"/>
    <property type="evidence" value="ECO:0007669"/>
    <property type="project" value="TreeGrafter"/>
</dbReference>
<dbReference type="GO" id="GO:0006607">
    <property type="term" value="P:NLS-bearing protein import into nucleus"/>
    <property type="evidence" value="ECO:0007669"/>
    <property type="project" value="TreeGrafter"/>
</dbReference>
<dbReference type="FunFam" id="3.30.70.330:FF:000095">
    <property type="entry name" value="Putative Nucleoporin NUP53"/>
    <property type="match status" value="1"/>
</dbReference>
<keyword evidence="7" id="KW-0811">Translocation</keyword>